<keyword evidence="4" id="KW-0106">Calcium</keyword>
<name>A0A7C3SIT7_9BACT</name>
<evidence type="ECO:0000313" key="6">
    <source>
        <dbReference type="EMBL" id="HGB14566.1"/>
    </source>
</evidence>
<proteinExistence type="inferred from homology"/>
<dbReference type="SUPFAM" id="SSF69819">
    <property type="entry name" value="MTH1598-like"/>
    <property type="match status" value="1"/>
</dbReference>
<dbReference type="InterPro" id="IPR002804">
    <property type="entry name" value="Archease"/>
</dbReference>
<dbReference type="Gene3D" id="3.55.10.10">
    <property type="entry name" value="Archease domain"/>
    <property type="match status" value="1"/>
</dbReference>
<comment type="caution">
    <text evidence="6">The sequence shown here is derived from an EMBL/GenBank/DDBJ whole genome shotgun (WGS) entry which is preliminary data.</text>
</comment>
<sequence>MIFGKLASKAKTLGPKRRHRPYRTLSHTADLKLRIWGATLKELFENAGAALMATITDRRGLRAKETEEITVDAPDREALLVAWLNHLLYLYDVKGFLGRDFTVLDLSSEKLRARIRGEVFDPGRHVSKTAVKAATYHQLEIRQTQDGWQATVILDL</sequence>
<dbReference type="GO" id="GO:0008033">
    <property type="term" value="P:tRNA processing"/>
    <property type="evidence" value="ECO:0007669"/>
    <property type="project" value="UniProtKB-KW"/>
</dbReference>
<keyword evidence="2" id="KW-0819">tRNA processing</keyword>
<organism evidence="6">
    <name type="scientific">Desulfobacca acetoxidans</name>
    <dbReference type="NCBI Taxonomy" id="60893"/>
    <lineage>
        <taxon>Bacteria</taxon>
        <taxon>Pseudomonadati</taxon>
        <taxon>Thermodesulfobacteriota</taxon>
        <taxon>Desulfobaccia</taxon>
        <taxon>Desulfobaccales</taxon>
        <taxon>Desulfobaccaceae</taxon>
        <taxon>Desulfobacca</taxon>
    </lineage>
</organism>
<dbReference type="AlphaFoldDB" id="A0A7C3SIT7"/>
<feature type="domain" description="Archease" evidence="5">
    <location>
        <begin position="22"/>
        <end position="156"/>
    </location>
</feature>
<evidence type="ECO:0000256" key="4">
    <source>
        <dbReference type="ARBA" id="ARBA00022837"/>
    </source>
</evidence>
<dbReference type="GO" id="GO:0046872">
    <property type="term" value="F:metal ion binding"/>
    <property type="evidence" value="ECO:0007669"/>
    <property type="project" value="UniProtKB-KW"/>
</dbReference>
<protein>
    <submittedName>
        <fullName evidence="6">Archease</fullName>
    </submittedName>
</protein>
<evidence type="ECO:0000256" key="2">
    <source>
        <dbReference type="ARBA" id="ARBA00022694"/>
    </source>
</evidence>
<dbReference type="InterPro" id="IPR036820">
    <property type="entry name" value="Archease_dom_sf"/>
</dbReference>
<dbReference type="PANTHER" id="PTHR12682:SF11">
    <property type="entry name" value="PROTEIN ARCHEASE"/>
    <property type="match status" value="1"/>
</dbReference>
<gene>
    <name evidence="6" type="ORF">ENV62_04950</name>
</gene>
<keyword evidence="3" id="KW-0479">Metal-binding</keyword>
<evidence type="ECO:0000259" key="5">
    <source>
        <dbReference type="Pfam" id="PF01951"/>
    </source>
</evidence>
<accession>A0A7C3SIT7</accession>
<dbReference type="EMBL" id="DTHB01000042">
    <property type="protein sequence ID" value="HGB14566.1"/>
    <property type="molecule type" value="Genomic_DNA"/>
</dbReference>
<evidence type="ECO:0000256" key="1">
    <source>
        <dbReference type="ARBA" id="ARBA00007963"/>
    </source>
</evidence>
<comment type="similarity">
    <text evidence="1">Belongs to the archease family.</text>
</comment>
<dbReference type="InterPro" id="IPR023572">
    <property type="entry name" value="Archease_dom"/>
</dbReference>
<evidence type="ECO:0000256" key="3">
    <source>
        <dbReference type="ARBA" id="ARBA00022723"/>
    </source>
</evidence>
<dbReference type="Pfam" id="PF01951">
    <property type="entry name" value="Archease"/>
    <property type="match status" value="1"/>
</dbReference>
<reference evidence="6" key="1">
    <citation type="journal article" date="2020" name="mSystems">
        <title>Genome- and Community-Level Interaction Insights into Carbon Utilization and Element Cycling Functions of Hydrothermarchaeota in Hydrothermal Sediment.</title>
        <authorList>
            <person name="Zhou Z."/>
            <person name="Liu Y."/>
            <person name="Xu W."/>
            <person name="Pan J."/>
            <person name="Luo Z.H."/>
            <person name="Li M."/>
        </authorList>
    </citation>
    <scope>NUCLEOTIDE SEQUENCE [LARGE SCALE GENOMIC DNA]</scope>
    <source>
        <strain evidence="6">SpSt-776</strain>
    </source>
</reference>
<dbReference type="PANTHER" id="PTHR12682">
    <property type="entry name" value="ARCHEASE"/>
    <property type="match status" value="1"/>
</dbReference>